<reference evidence="2 3" key="1">
    <citation type="submission" date="2020-01" db="EMBL/GenBank/DDBJ databases">
        <title>Draft Genome Analysis of Muricauda sp. HICW Isolated from coastal seawater of PR China.</title>
        <authorList>
            <person name="Chen M.-X."/>
        </authorList>
    </citation>
    <scope>NUCLEOTIDE SEQUENCE [LARGE SCALE GENOMIC DNA]</scope>
    <source>
        <strain evidence="2 3">HICW</strain>
    </source>
</reference>
<evidence type="ECO:0000313" key="2">
    <source>
        <dbReference type="EMBL" id="NVN18040.1"/>
    </source>
</evidence>
<dbReference type="Proteomes" id="UP000558089">
    <property type="component" value="Unassembled WGS sequence"/>
</dbReference>
<feature type="compositionally biased region" description="Polar residues" evidence="1">
    <location>
        <begin position="47"/>
        <end position="59"/>
    </location>
</feature>
<sequence length="59" mass="6924">MDLDFDKLDELKKMETRMEQINEKRDKKFNVDIADKEKEPERPVISHTESSDVGTGRSL</sequence>
<accession>A0A850NGL4</accession>
<name>A0A850NGL4_9FLAO</name>
<evidence type="ECO:0000313" key="3">
    <source>
        <dbReference type="Proteomes" id="UP000558089"/>
    </source>
</evidence>
<keyword evidence="3" id="KW-1185">Reference proteome</keyword>
<protein>
    <submittedName>
        <fullName evidence="2">Uncharacterized protein</fullName>
    </submittedName>
</protein>
<comment type="caution">
    <text evidence="2">The sequence shown here is derived from an EMBL/GenBank/DDBJ whole genome shotgun (WGS) entry which is preliminary data.</text>
</comment>
<organism evidence="2 3">
    <name type="scientific">Flagellimonas chongwuensis</name>
    <dbReference type="NCBI Taxonomy" id="2697365"/>
    <lineage>
        <taxon>Bacteria</taxon>
        <taxon>Pseudomonadati</taxon>
        <taxon>Bacteroidota</taxon>
        <taxon>Flavobacteriia</taxon>
        <taxon>Flavobacteriales</taxon>
        <taxon>Flavobacteriaceae</taxon>
        <taxon>Flagellimonas</taxon>
    </lineage>
</organism>
<proteinExistence type="predicted"/>
<dbReference type="EMBL" id="WYET01000003">
    <property type="protein sequence ID" value="NVN18040.1"/>
    <property type="molecule type" value="Genomic_DNA"/>
</dbReference>
<gene>
    <name evidence="2" type="ORF">GUA46_06790</name>
</gene>
<dbReference type="AlphaFoldDB" id="A0A850NGL4"/>
<feature type="region of interest" description="Disordered" evidence="1">
    <location>
        <begin position="29"/>
        <end position="59"/>
    </location>
</feature>
<feature type="compositionally biased region" description="Basic and acidic residues" evidence="1">
    <location>
        <begin position="29"/>
        <end position="44"/>
    </location>
</feature>
<evidence type="ECO:0000256" key="1">
    <source>
        <dbReference type="SAM" id="MobiDB-lite"/>
    </source>
</evidence>
<dbReference type="RefSeq" id="WP_176619842.1">
    <property type="nucleotide sequence ID" value="NZ_WYET01000003.1"/>
</dbReference>